<proteinExistence type="predicted"/>
<dbReference type="Proteomes" id="UP000001997">
    <property type="component" value="Unassembled WGS sequence"/>
</dbReference>
<dbReference type="GO" id="GO:0003839">
    <property type="term" value="F:gamma-glutamylcyclotransferase activity"/>
    <property type="evidence" value="ECO:0007669"/>
    <property type="project" value="EnsemblFungi"/>
</dbReference>
<dbReference type="AlphaFoldDB" id="A5DDM2"/>
<name>A5DDM2_PICGU</name>
<dbReference type="FunCoup" id="A5DDM2">
    <property type="interactions" value="326"/>
</dbReference>
<protein>
    <recommendedName>
        <fullName evidence="1">glutathione-specific gamma-glutamylcyclotransferase</fullName>
        <ecNumber evidence="1">4.3.2.7</ecNumber>
    </recommendedName>
</protein>
<dbReference type="VEuPathDB" id="FungiDB:PGUG_01373"/>
<gene>
    <name evidence="3" type="ORF">PGUG_01373</name>
</gene>
<dbReference type="OrthoDB" id="1933483at2759"/>
<dbReference type="STRING" id="294746.A5DDM2"/>
<evidence type="ECO:0000313" key="4">
    <source>
        <dbReference type="Proteomes" id="UP000001997"/>
    </source>
</evidence>
<dbReference type="GeneID" id="5128254"/>
<dbReference type="OMA" id="WIFGYGE"/>
<dbReference type="KEGG" id="pgu:PGUG_01373"/>
<dbReference type="eggNOG" id="KOG3182">
    <property type="taxonomic scope" value="Eukaryota"/>
</dbReference>
<dbReference type="GO" id="GO:0006751">
    <property type="term" value="P:glutathione catabolic process"/>
    <property type="evidence" value="ECO:0007669"/>
    <property type="project" value="EnsemblFungi"/>
</dbReference>
<evidence type="ECO:0000256" key="2">
    <source>
        <dbReference type="ARBA" id="ARBA00023239"/>
    </source>
</evidence>
<dbReference type="InParanoid" id="A5DDM2"/>
<dbReference type="PANTHER" id="PTHR12192:SF2">
    <property type="entry name" value="GLUTATHIONE-SPECIFIC GAMMA-GLUTAMYLCYCLOTRANSFERASE 2"/>
    <property type="match status" value="1"/>
</dbReference>
<keyword evidence="2" id="KW-0456">Lyase</keyword>
<dbReference type="GO" id="GO:0005737">
    <property type="term" value="C:cytoplasm"/>
    <property type="evidence" value="ECO:0007669"/>
    <property type="project" value="TreeGrafter"/>
</dbReference>
<dbReference type="CDD" id="cd06661">
    <property type="entry name" value="GGCT_like"/>
    <property type="match status" value="1"/>
</dbReference>
<reference evidence="3 4" key="1">
    <citation type="journal article" date="2009" name="Nature">
        <title>Evolution of pathogenicity and sexual reproduction in eight Candida genomes.</title>
        <authorList>
            <person name="Butler G."/>
            <person name="Rasmussen M.D."/>
            <person name="Lin M.F."/>
            <person name="Santos M.A."/>
            <person name="Sakthikumar S."/>
            <person name="Munro C.A."/>
            <person name="Rheinbay E."/>
            <person name="Grabherr M."/>
            <person name="Forche A."/>
            <person name="Reedy J.L."/>
            <person name="Agrafioti I."/>
            <person name="Arnaud M.B."/>
            <person name="Bates S."/>
            <person name="Brown A.J."/>
            <person name="Brunke S."/>
            <person name="Costanzo M.C."/>
            <person name="Fitzpatrick D.A."/>
            <person name="de Groot P.W."/>
            <person name="Harris D."/>
            <person name="Hoyer L.L."/>
            <person name="Hube B."/>
            <person name="Klis F.M."/>
            <person name="Kodira C."/>
            <person name="Lennard N."/>
            <person name="Logue M.E."/>
            <person name="Martin R."/>
            <person name="Neiman A.M."/>
            <person name="Nikolaou E."/>
            <person name="Quail M.A."/>
            <person name="Quinn J."/>
            <person name="Santos M.C."/>
            <person name="Schmitzberger F.F."/>
            <person name="Sherlock G."/>
            <person name="Shah P."/>
            <person name="Silverstein K.A."/>
            <person name="Skrzypek M.S."/>
            <person name="Soll D."/>
            <person name="Staggs R."/>
            <person name="Stansfield I."/>
            <person name="Stumpf M.P."/>
            <person name="Sudbery P.E."/>
            <person name="Srikantha T."/>
            <person name="Zeng Q."/>
            <person name="Berman J."/>
            <person name="Berriman M."/>
            <person name="Heitman J."/>
            <person name="Gow N.A."/>
            <person name="Lorenz M.C."/>
            <person name="Birren B.W."/>
            <person name="Kellis M."/>
            <person name="Cuomo C.A."/>
        </authorList>
    </citation>
    <scope>NUCLEOTIDE SEQUENCE [LARGE SCALE GENOMIC DNA]</scope>
    <source>
        <strain evidence="4">ATCC 6260 / CBS 566 / DSM 6381 / JCM 1539 / NBRC 10279 / NRRL Y-324</strain>
    </source>
</reference>
<dbReference type="RefSeq" id="XP_001485702.2">
    <property type="nucleotide sequence ID" value="XM_001485652.1"/>
</dbReference>
<dbReference type="Pfam" id="PF04752">
    <property type="entry name" value="ChaC"/>
    <property type="match status" value="1"/>
</dbReference>
<dbReference type="EC" id="4.3.2.7" evidence="1"/>
<keyword evidence="4" id="KW-1185">Reference proteome</keyword>
<accession>A5DDM2</accession>
<evidence type="ECO:0000256" key="1">
    <source>
        <dbReference type="ARBA" id="ARBA00012344"/>
    </source>
</evidence>
<sequence length="251" mass="28319">MTGMWVIGYGSLIFKPPPHYAFRVTGYLKGYIRRFWQSSSDHRGTPEAPGRVVTLVQRADLQDPRFHDDLHMYELRSGERVREETDIQSKSATPEVPVDASNIVDVAHKVSQLTDEDLKLWGCAYYIPSEHVAEVREYLDVREQDGYTLHNIPFHIVSSPDTDEAKEVLSEVPQTNGYHVITSFIYIGTIDNESFVGPESIADTASIIKSSRGPSGPNIEYLENLTVAVRDLDGHGRSRDYYLEDLLAACK</sequence>
<organism evidence="3 4">
    <name type="scientific">Meyerozyma guilliermondii (strain ATCC 6260 / CBS 566 / DSM 6381 / JCM 1539 / NBRC 10279 / NRRL Y-324)</name>
    <name type="common">Yeast</name>
    <name type="synonym">Candida guilliermondii</name>
    <dbReference type="NCBI Taxonomy" id="294746"/>
    <lineage>
        <taxon>Eukaryota</taxon>
        <taxon>Fungi</taxon>
        <taxon>Dikarya</taxon>
        <taxon>Ascomycota</taxon>
        <taxon>Saccharomycotina</taxon>
        <taxon>Pichiomycetes</taxon>
        <taxon>Debaryomycetaceae</taxon>
        <taxon>Meyerozyma</taxon>
    </lineage>
</organism>
<evidence type="ECO:0000313" key="3">
    <source>
        <dbReference type="EMBL" id="EDK37275.2"/>
    </source>
</evidence>
<dbReference type="GO" id="GO:0061928">
    <property type="term" value="F:glutathione specific gamma-glutamylcyclotransferase activity"/>
    <property type="evidence" value="ECO:0007669"/>
    <property type="project" value="UniProtKB-EC"/>
</dbReference>
<dbReference type="InterPro" id="IPR006840">
    <property type="entry name" value="ChaC"/>
</dbReference>
<dbReference type="InterPro" id="IPR013024">
    <property type="entry name" value="GGCT-like"/>
</dbReference>
<dbReference type="PANTHER" id="PTHR12192">
    <property type="entry name" value="CATION TRANSPORT PROTEIN CHAC-RELATED"/>
    <property type="match status" value="1"/>
</dbReference>
<dbReference type="HOGENOM" id="CLU_070703_0_0_1"/>
<dbReference type="EMBL" id="CH408156">
    <property type="protein sequence ID" value="EDK37275.2"/>
    <property type="molecule type" value="Genomic_DNA"/>
</dbReference>